<sequence length="475" mass="52459">MTSADAGTSKTHKVLQFIRFQSAVDIVFWPLVAKLKLEEVRLNTDQHIDITGSYTYLTRKIHTDSSSTAPDAEASVTAIPNNHPPLFSLNEKSFPRKTWSVPGDAVDPAEGTVSPKLVVIPGTLILYNKEEEMISADRKAIFAKYTEQLLEQMRSDEVLRNPGLFSHFILLCFPDVKKYKFRYWFGAPALYAQDQPHQLARSPGQTLAYQTVADAFSSEEINTLGTKVQQLIKDTSECGHIANQCGGFFLVRRLQPGVTANECVEVALLSEWDDFFKGSDVYIGFLDPSPSAEILGWPIRNLLYYASRFKGLETVKIIAIHQHVGVLDLFANSKVMEISLGKSESVPVTVGWEPGVGTTKLSSRVIDVSGTLDPLQRASAAVNLNLQLMRWRAEPAIDLPTIANARCLILGAGTLGSYVSRSLLAWGVSDISFVDNGRVSFSNPVRQPLYEFADCLEGGKFKVRCGSRCTEKSLS</sequence>
<gene>
    <name evidence="1" type="primary">ATG7_1</name>
    <name evidence="1" type="ORF">DSO57_1024710</name>
</gene>
<name>A0ACC2U1J4_9FUNG</name>
<dbReference type="EMBL" id="QTSX02001555">
    <property type="protein sequence ID" value="KAJ9080456.1"/>
    <property type="molecule type" value="Genomic_DNA"/>
</dbReference>
<keyword evidence="2" id="KW-1185">Reference proteome</keyword>
<accession>A0ACC2U1J4</accession>
<evidence type="ECO:0000313" key="2">
    <source>
        <dbReference type="Proteomes" id="UP001165960"/>
    </source>
</evidence>
<evidence type="ECO:0000313" key="1">
    <source>
        <dbReference type="EMBL" id="KAJ9080456.1"/>
    </source>
</evidence>
<dbReference type="Proteomes" id="UP001165960">
    <property type="component" value="Unassembled WGS sequence"/>
</dbReference>
<protein>
    <submittedName>
        <fullName evidence="1">Autophagy protein 7</fullName>
        <ecNumber evidence="1">3.5.4.12</ecNumber>
    </submittedName>
</protein>
<comment type="caution">
    <text evidence="1">The sequence shown here is derived from an EMBL/GenBank/DDBJ whole genome shotgun (WGS) entry which is preliminary data.</text>
</comment>
<organism evidence="1 2">
    <name type="scientific">Entomophthora muscae</name>
    <dbReference type="NCBI Taxonomy" id="34485"/>
    <lineage>
        <taxon>Eukaryota</taxon>
        <taxon>Fungi</taxon>
        <taxon>Fungi incertae sedis</taxon>
        <taxon>Zoopagomycota</taxon>
        <taxon>Entomophthoromycotina</taxon>
        <taxon>Entomophthoromycetes</taxon>
        <taxon>Entomophthorales</taxon>
        <taxon>Entomophthoraceae</taxon>
        <taxon>Entomophthora</taxon>
    </lineage>
</organism>
<reference evidence="1" key="1">
    <citation type="submission" date="2022-04" db="EMBL/GenBank/DDBJ databases">
        <title>Genome of the entomopathogenic fungus Entomophthora muscae.</title>
        <authorList>
            <person name="Elya C."/>
            <person name="Lovett B.R."/>
            <person name="Lee E."/>
            <person name="Macias A.M."/>
            <person name="Hajek A.E."/>
            <person name="De Bivort B.L."/>
            <person name="Kasson M.T."/>
            <person name="De Fine Licht H.H."/>
            <person name="Stajich J.E."/>
        </authorList>
    </citation>
    <scope>NUCLEOTIDE SEQUENCE</scope>
    <source>
        <strain evidence="1">Berkeley</strain>
    </source>
</reference>
<dbReference type="EC" id="3.5.4.12" evidence="1"/>
<keyword evidence="1" id="KW-0378">Hydrolase</keyword>
<proteinExistence type="predicted"/>